<reference evidence="1 2" key="1">
    <citation type="journal article" date="2012" name="Eukaryot. Cell">
        <title>Draft genome sequence of CBS 2479, the standard type strain of Trichosporon asahii.</title>
        <authorList>
            <person name="Yang R.Y."/>
            <person name="Li H.T."/>
            <person name="Zhu H."/>
            <person name="Zhou G.P."/>
            <person name="Wang M."/>
            <person name="Wang L."/>
        </authorList>
    </citation>
    <scope>NUCLEOTIDE SEQUENCE [LARGE SCALE GENOMIC DNA]</scope>
    <source>
        <strain evidence="2">ATCC 90039 / CBS 2479 / JCM 2466 / KCTC 7840 / NCYC 2677 / UAMH 7654</strain>
    </source>
</reference>
<dbReference type="EMBL" id="ALBS01000021">
    <property type="protein sequence ID" value="EJT52597.1"/>
    <property type="molecule type" value="Genomic_DNA"/>
</dbReference>
<name>J6FBV6_TRIAS</name>
<protein>
    <submittedName>
        <fullName evidence="1">Uncharacterized protein</fullName>
    </submittedName>
</protein>
<dbReference type="Proteomes" id="UP000002748">
    <property type="component" value="Unassembled WGS sequence"/>
</dbReference>
<evidence type="ECO:0000313" key="2">
    <source>
        <dbReference type="Proteomes" id="UP000002748"/>
    </source>
</evidence>
<organism evidence="1 2">
    <name type="scientific">Trichosporon asahii var. asahii (strain ATCC 90039 / CBS 2479 / JCM 2466 / KCTC 7840 / NBRC 103889/ NCYC 2677 / UAMH 7654)</name>
    <name type="common">Yeast</name>
    <dbReference type="NCBI Taxonomy" id="1186058"/>
    <lineage>
        <taxon>Eukaryota</taxon>
        <taxon>Fungi</taxon>
        <taxon>Dikarya</taxon>
        <taxon>Basidiomycota</taxon>
        <taxon>Agaricomycotina</taxon>
        <taxon>Tremellomycetes</taxon>
        <taxon>Trichosporonales</taxon>
        <taxon>Trichosporonaceae</taxon>
        <taxon>Trichosporon</taxon>
    </lineage>
</organism>
<proteinExistence type="predicted"/>
<sequence length="175" mass="19488">MSWPLTVREIVLDAQAQPMVDDVTGVHVQPVDHTPWWMCPLWTNGFNATIVSPASLEKKKRYRFSHPICKTEYGKVIHKDQSAIPRWPLKPSLPCLTASLRKHDTIITFYEPCGKIYACDSCAIHSVRADKCSLSGKHLTVKSAIPAAWDTMLTYITNGTPCHGVLNVDDPCGSL</sequence>
<dbReference type="GeneID" id="25986564"/>
<accession>J6FBV6</accession>
<gene>
    <name evidence="1" type="ORF">A1Q1_03051</name>
</gene>
<dbReference type="KEGG" id="tasa:A1Q1_03051"/>
<evidence type="ECO:0000313" key="1">
    <source>
        <dbReference type="EMBL" id="EJT52597.1"/>
    </source>
</evidence>
<dbReference type="HOGENOM" id="CLU_1533653_0_0_1"/>
<dbReference type="RefSeq" id="XP_014183616.1">
    <property type="nucleotide sequence ID" value="XM_014328141.1"/>
</dbReference>
<dbReference type="VEuPathDB" id="FungiDB:A1Q1_03051"/>
<comment type="caution">
    <text evidence="1">The sequence shown here is derived from an EMBL/GenBank/DDBJ whole genome shotgun (WGS) entry which is preliminary data.</text>
</comment>
<dbReference type="AlphaFoldDB" id="J6FBV6"/>